<dbReference type="SUPFAM" id="SSF101874">
    <property type="entry name" value="YceI-like"/>
    <property type="match status" value="1"/>
</dbReference>
<evidence type="ECO:0000259" key="1">
    <source>
        <dbReference type="SMART" id="SM00867"/>
    </source>
</evidence>
<reference evidence="3" key="1">
    <citation type="journal article" date="2019" name="Int. J. Syst. Evol. Microbiol.">
        <title>The Global Catalogue of Microorganisms (GCM) 10K type strain sequencing project: providing services to taxonomists for standard genome sequencing and annotation.</title>
        <authorList>
            <consortium name="The Broad Institute Genomics Platform"/>
            <consortium name="The Broad Institute Genome Sequencing Center for Infectious Disease"/>
            <person name="Wu L."/>
            <person name="Ma J."/>
        </authorList>
    </citation>
    <scope>NUCLEOTIDE SEQUENCE [LARGE SCALE GENOMIC DNA]</scope>
    <source>
        <strain evidence="3">JCM 17225</strain>
    </source>
</reference>
<accession>A0ABP7UAZ4</accession>
<evidence type="ECO:0000313" key="3">
    <source>
        <dbReference type="Proteomes" id="UP001501469"/>
    </source>
</evidence>
<feature type="domain" description="Lipid/polyisoprenoid-binding YceI-like" evidence="1">
    <location>
        <begin position="42"/>
        <end position="196"/>
    </location>
</feature>
<dbReference type="InterPro" id="IPR007372">
    <property type="entry name" value="Lipid/polyisoprenoid-bd_YceI"/>
</dbReference>
<gene>
    <name evidence="2" type="ORF">GCM10022409_26180</name>
</gene>
<dbReference type="EMBL" id="BAABDK010000021">
    <property type="protein sequence ID" value="GAA4039324.1"/>
    <property type="molecule type" value="Genomic_DNA"/>
</dbReference>
<dbReference type="InterPro" id="IPR036761">
    <property type="entry name" value="TTHA0802/YceI-like_sf"/>
</dbReference>
<dbReference type="Pfam" id="PF04264">
    <property type="entry name" value="YceI"/>
    <property type="match status" value="1"/>
</dbReference>
<dbReference type="PANTHER" id="PTHR34406:SF1">
    <property type="entry name" value="PROTEIN YCEI"/>
    <property type="match status" value="1"/>
</dbReference>
<dbReference type="Proteomes" id="UP001501469">
    <property type="component" value="Unassembled WGS sequence"/>
</dbReference>
<protein>
    <recommendedName>
        <fullName evidence="1">Lipid/polyisoprenoid-binding YceI-like domain-containing protein</fullName>
    </recommendedName>
</protein>
<keyword evidence="3" id="KW-1185">Reference proteome</keyword>
<organism evidence="2 3">
    <name type="scientific">Hymenobacter glaciei</name>
    <dbReference type="NCBI Taxonomy" id="877209"/>
    <lineage>
        <taxon>Bacteria</taxon>
        <taxon>Pseudomonadati</taxon>
        <taxon>Bacteroidota</taxon>
        <taxon>Cytophagia</taxon>
        <taxon>Cytophagales</taxon>
        <taxon>Hymenobacteraceae</taxon>
        <taxon>Hymenobacter</taxon>
    </lineage>
</organism>
<dbReference type="SMART" id="SM00867">
    <property type="entry name" value="YceI"/>
    <property type="match status" value="1"/>
</dbReference>
<sequence length="214" mass="23196">MRRAAYTGPHHHNLPLAMKRLFFLLSLLLVLHGGSVALAQGRYLTKTGLVSFFSASPIEDIEARNQQVAAMLDFGTGQLAFSVPIKGFVFKHTLMQEHFNENYLESDKYPKATFIGHFVGFDASQLGTAGAHPAQVEGDLTLHGVTHHIRVPATVELRSDKVLAQATFPVASADYNIEIPLLVRNNIAKIISVRVDLLCSPVATALGTAPAAGR</sequence>
<comment type="caution">
    <text evidence="2">The sequence shown here is derived from an EMBL/GenBank/DDBJ whole genome shotgun (WGS) entry which is preliminary data.</text>
</comment>
<name>A0ABP7UAZ4_9BACT</name>
<dbReference type="PANTHER" id="PTHR34406">
    <property type="entry name" value="PROTEIN YCEI"/>
    <property type="match status" value="1"/>
</dbReference>
<evidence type="ECO:0000313" key="2">
    <source>
        <dbReference type="EMBL" id="GAA4039324.1"/>
    </source>
</evidence>
<dbReference type="Gene3D" id="2.40.128.110">
    <property type="entry name" value="Lipid/polyisoprenoid-binding, YceI-like"/>
    <property type="match status" value="1"/>
</dbReference>
<proteinExistence type="predicted"/>